<dbReference type="Gene3D" id="3.40.462.20">
    <property type="match status" value="1"/>
</dbReference>
<feature type="region of interest" description="Disordered" evidence="6">
    <location>
        <begin position="21"/>
        <end position="41"/>
    </location>
</feature>
<gene>
    <name evidence="8" type="ORF">JOE57_002927</name>
</gene>
<dbReference type="Proteomes" id="UP000704762">
    <property type="component" value="Unassembled WGS sequence"/>
</dbReference>
<dbReference type="Gene3D" id="3.30.465.10">
    <property type="match status" value="1"/>
</dbReference>
<dbReference type="InterPro" id="IPR016169">
    <property type="entry name" value="FAD-bd_PCMH_sub2"/>
</dbReference>
<keyword evidence="3" id="KW-0285">Flavoprotein</keyword>
<evidence type="ECO:0000313" key="9">
    <source>
        <dbReference type="Proteomes" id="UP000704762"/>
    </source>
</evidence>
<dbReference type="SUPFAM" id="SSF56176">
    <property type="entry name" value="FAD-binding/transporter-associated domain-like"/>
    <property type="match status" value="1"/>
</dbReference>
<comment type="similarity">
    <text evidence="2">Belongs to the oxygen-dependent FAD-linked oxidoreductase family.</text>
</comment>
<evidence type="ECO:0000256" key="1">
    <source>
        <dbReference type="ARBA" id="ARBA00001974"/>
    </source>
</evidence>
<dbReference type="InterPro" id="IPR016167">
    <property type="entry name" value="FAD-bd_PCMH_sub1"/>
</dbReference>
<dbReference type="InterPro" id="IPR036318">
    <property type="entry name" value="FAD-bd_PCMH-like_sf"/>
</dbReference>
<dbReference type="PANTHER" id="PTHR42973:SF39">
    <property type="entry name" value="FAD-BINDING PCMH-TYPE DOMAIN-CONTAINING PROTEIN"/>
    <property type="match status" value="1"/>
</dbReference>
<evidence type="ECO:0000256" key="6">
    <source>
        <dbReference type="SAM" id="MobiDB-lite"/>
    </source>
</evidence>
<keyword evidence="4" id="KW-0274">FAD</keyword>
<feature type="domain" description="FAD-binding PCMH-type" evidence="7">
    <location>
        <begin position="72"/>
        <end position="242"/>
    </location>
</feature>
<accession>A0ABS2RLW5</accession>
<evidence type="ECO:0000259" key="7">
    <source>
        <dbReference type="PROSITE" id="PS51387"/>
    </source>
</evidence>
<evidence type="ECO:0000313" key="8">
    <source>
        <dbReference type="EMBL" id="MBM7800006.1"/>
    </source>
</evidence>
<dbReference type="RefSeq" id="WP_204919120.1">
    <property type="nucleotide sequence ID" value="NZ_BAAAQP010000003.1"/>
</dbReference>
<organism evidence="8 9">
    <name type="scientific">Microlunatus panaciterrae</name>
    <dbReference type="NCBI Taxonomy" id="400768"/>
    <lineage>
        <taxon>Bacteria</taxon>
        <taxon>Bacillati</taxon>
        <taxon>Actinomycetota</taxon>
        <taxon>Actinomycetes</taxon>
        <taxon>Propionibacteriales</taxon>
        <taxon>Propionibacteriaceae</taxon>
        <taxon>Microlunatus</taxon>
    </lineage>
</organism>
<dbReference type="InterPro" id="IPR006093">
    <property type="entry name" value="Oxy_OxRdtase_FAD_BS"/>
</dbReference>
<dbReference type="PANTHER" id="PTHR42973">
    <property type="entry name" value="BINDING OXIDOREDUCTASE, PUTATIVE (AFU_ORTHOLOGUE AFUA_1G17690)-RELATED"/>
    <property type="match status" value="1"/>
</dbReference>
<dbReference type="InterPro" id="IPR006094">
    <property type="entry name" value="Oxid_FAD_bind_N"/>
</dbReference>
<dbReference type="PROSITE" id="PS51387">
    <property type="entry name" value="FAD_PCMH"/>
    <property type="match status" value="1"/>
</dbReference>
<evidence type="ECO:0000256" key="5">
    <source>
        <dbReference type="ARBA" id="ARBA00023002"/>
    </source>
</evidence>
<dbReference type="PROSITE" id="PS00862">
    <property type="entry name" value="OX2_COVAL_FAD"/>
    <property type="match status" value="1"/>
</dbReference>
<evidence type="ECO:0000256" key="3">
    <source>
        <dbReference type="ARBA" id="ARBA00022630"/>
    </source>
</evidence>
<name>A0ABS2RLW5_9ACTN</name>
<dbReference type="EMBL" id="JAFBCF010000001">
    <property type="protein sequence ID" value="MBM7800006.1"/>
    <property type="molecule type" value="Genomic_DNA"/>
</dbReference>
<reference evidence="8 9" key="1">
    <citation type="submission" date="2021-01" db="EMBL/GenBank/DDBJ databases">
        <title>Sequencing the genomes of 1000 actinobacteria strains.</title>
        <authorList>
            <person name="Klenk H.-P."/>
        </authorList>
    </citation>
    <scope>NUCLEOTIDE SEQUENCE [LARGE SCALE GENOMIC DNA]</scope>
    <source>
        <strain evidence="8 9">DSM 18662</strain>
    </source>
</reference>
<keyword evidence="9" id="KW-1185">Reference proteome</keyword>
<dbReference type="InterPro" id="IPR016166">
    <property type="entry name" value="FAD-bd_PCMH"/>
</dbReference>
<dbReference type="InterPro" id="IPR050416">
    <property type="entry name" value="FAD-linked_Oxidoreductase"/>
</dbReference>
<comment type="caution">
    <text evidence="8">The sequence shown here is derived from an EMBL/GenBank/DDBJ whole genome shotgun (WGS) entry which is preliminary data.</text>
</comment>
<evidence type="ECO:0000256" key="2">
    <source>
        <dbReference type="ARBA" id="ARBA00005466"/>
    </source>
</evidence>
<evidence type="ECO:0000256" key="4">
    <source>
        <dbReference type="ARBA" id="ARBA00022827"/>
    </source>
</evidence>
<protein>
    <recommendedName>
        <fullName evidence="7">FAD-binding PCMH-type domain-containing protein</fullName>
    </recommendedName>
</protein>
<proteinExistence type="inferred from homology"/>
<sequence>MSITQDQTTRQDISLDREVREAAVSLESQSPVSSDRHTDPALRGLAGRLRGRLATAADPDWDQARSAWNLAVDQRPVAVAFPADAGDVAQVIGYAAEHGLRVAPQSGGHNPAPLGDLSGTILLRTTLLKDIVVDPQAHRVRAGAGALWGEVNAALAGHGLGALSGSSPDVGIAGYTLSGGYSWLGRRHGLAVNHVLGAEVVTGDGRILEVDADTEPELFWALRGGGGNGAVVTRLDFRVFPIDQVYAGSLLFPIDRAREVFTAFETWTRDLDEAVTACARLLRLPPLPELPDFLRGQSFAVVDGAILGSEESAHQLLEPLRALGPTVDLFGVMPATQLAQIHMDPPAPTPAAGGGVIINDMSAETIEAILAVAGPEADTSLLAVDVRLLGGALGRPVQDGGAVDHLPGRFLVFGVGVTPNADLHALVEADVRSLLRGLGPWRNDRTYANFSESSEPASRFHSPEVLARLVAVQEAVDPDQIIRANHPLR</sequence>
<dbReference type="Pfam" id="PF01565">
    <property type="entry name" value="FAD_binding_4"/>
    <property type="match status" value="1"/>
</dbReference>
<keyword evidence="5" id="KW-0560">Oxidoreductase</keyword>
<comment type="cofactor">
    <cofactor evidence="1">
        <name>FAD</name>
        <dbReference type="ChEBI" id="CHEBI:57692"/>
    </cofactor>
</comment>
<dbReference type="Gene3D" id="3.30.43.10">
    <property type="entry name" value="Uridine Diphospho-n-acetylenolpyruvylglucosamine Reductase, domain 2"/>
    <property type="match status" value="1"/>
</dbReference>